<keyword evidence="3 6" id="KW-0460">Magnesium</keyword>
<dbReference type="Pfam" id="PF13167">
    <property type="entry name" value="GTP-bdg_N"/>
    <property type="match status" value="1"/>
</dbReference>
<dbReference type="Pfam" id="PF16360">
    <property type="entry name" value="GTP-bdg_M"/>
    <property type="match status" value="1"/>
</dbReference>
<dbReference type="SUPFAM" id="SSF52540">
    <property type="entry name" value="P-loop containing nucleoside triphosphate hydrolases"/>
    <property type="match status" value="1"/>
</dbReference>
<dbReference type="GO" id="GO:0046872">
    <property type="term" value="F:metal ion binding"/>
    <property type="evidence" value="ECO:0007669"/>
    <property type="project" value="UniProtKB-KW"/>
</dbReference>
<evidence type="ECO:0000256" key="4">
    <source>
        <dbReference type="ARBA" id="ARBA00023134"/>
    </source>
</evidence>
<dbReference type="PIRSF" id="PIRSF006809">
    <property type="entry name" value="GTP-binding_hflX_prd"/>
    <property type="match status" value="1"/>
</dbReference>
<keyword evidence="4 5" id="KW-0342">GTP-binding</keyword>
<feature type="binding site" evidence="6">
    <location>
        <position position="232"/>
    </location>
    <ligand>
        <name>Mg(2+)</name>
        <dbReference type="ChEBI" id="CHEBI:18420"/>
    </ligand>
</feature>
<dbReference type="InterPro" id="IPR027417">
    <property type="entry name" value="P-loop_NTPase"/>
</dbReference>
<dbReference type="GO" id="GO:0005525">
    <property type="term" value="F:GTP binding"/>
    <property type="evidence" value="ECO:0007669"/>
    <property type="project" value="UniProtKB-KW"/>
</dbReference>
<evidence type="ECO:0000256" key="7">
    <source>
        <dbReference type="SAM" id="Coils"/>
    </source>
</evidence>
<feature type="binding site" evidence="5">
    <location>
        <begin position="199"/>
        <end position="206"/>
    </location>
    <ligand>
        <name>GTP</name>
        <dbReference type="ChEBI" id="CHEBI:37565"/>
    </ligand>
</feature>
<dbReference type="GO" id="GO:0043022">
    <property type="term" value="F:ribosome binding"/>
    <property type="evidence" value="ECO:0007669"/>
    <property type="project" value="TreeGrafter"/>
</dbReference>
<dbReference type="EMBL" id="ADFR01000003">
    <property type="protein sequence ID" value="EFC05911.1"/>
    <property type="molecule type" value="Genomic_DNA"/>
</dbReference>
<dbReference type="PROSITE" id="PS51705">
    <property type="entry name" value="G_HFLX"/>
    <property type="match status" value="1"/>
</dbReference>
<name>D2MN89_9FIRM</name>
<dbReference type="GO" id="GO:0005737">
    <property type="term" value="C:cytoplasm"/>
    <property type="evidence" value="ECO:0007669"/>
    <property type="project" value="TreeGrafter"/>
</dbReference>
<keyword evidence="11" id="KW-1185">Reference proteome</keyword>
<accession>D2MN89</accession>
<evidence type="ECO:0000256" key="5">
    <source>
        <dbReference type="PIRSR" id="PIRSR006809-1"/>
    </source>
</evidence>
<dbReference type="Pfam" id="PF01926">
    <property type="entry name" value="MMR_HSR1"/>
    <property type="match status" value="1"/>
</dbReference>
<proteinExistence type="predicted"/>
<feature type="binding site" evidence="5">
    <location>
        <begin position="230"/>
        <end position="234"/>
    </location>
    <ligand>
        <name>GTP</name>
        <dbReference type="ChEBI" id="CHEBI:37565"/>
    </ligand>
</feature>
<evidence type="ECO:0000313" key="11">
    <source>
        <dbReference type="Proteomes" id="UP000005017"/>
    </source>
</evidence>
<protein>
    <submittedName>
        <fullName evidence="10">GTP-binding protein HflX</fullName>
    </submittedName>
</protein>
<evidence type="ECO:0000256" key="6">
    <source>
        <dbReference type="PIRSR" id="PIRSR006809-2"/>
    </source>
</evidence>
<evidence type="ECO:0000256" key="3">
    <source>
        <dbReference type="ARBA" id="ARBA00022842"/>
    </source>
</evidence>
<dbReference type="InterPro" id="IPR042108">
    <property type="entry name" value="GTPase_HflX_N_sf"/>
</dbReference>
<dbReference type="AlphaFoldDB" id="D2MN89"/>
<organism evidence="10 11">
    <name type="scientific">Bulleidia extructa W1219</name>
    <dbReference type="NCBI Taxonomy" id="679192"/>
    <lineage>
        <taxon>Bacteria</taxon>
        <taxon>Bacillati</taxon>
        <taxon>Bacillota</taxon>
        <taxon>Erysipelotrichia</taxon>
        <taxon>Erysipelotrichales</taxon>
        <taxon>Erysipelotrichaceae</taxon>
        <taxon>Bulleidia</taxon>
    </lineage>
</organism>
<reference evidence="11" key="1">
    <citation type="submission" date="2009-12" db="EMBL/GenBank/DDBJ databases">
        <title>Sequence of Clostridiales genomosp. BVAB3 str. UPII9-5.</title>
        <authorList>
            <person name="Madupu R."/>
            <person name="Durkin A.S."/>
            <person name="Torralba M."/>
            <person name="Methe B."/>
            <person name="Sutton G.G."/>
            <person name="Strausberg R.L."/>
            <person name="Nelson K.E."/>
        </authorList>
    </citation>
    <scope>NUCLEOTIDE SEQUENCE [LARGE SCALE GENOMIC DNA]</scope>
    <source>
        <strain evidence="11">W1219</strain>
    </source>
</reference>
<evidence type="ECO:0000313" key="10">
    <source>
        <dbReference type="EMBL" id="EFC05911.1"/>
    </source>
</evidence>
<feature type="binding site" evidence="6">
    <location>
        <position position="206"/>
    </location>
    <ligand>
        <name>Mg(2+)</name>
        <dbReference type="ChEBI" id="CHEBI:18420"/>
    </ligand>
</feature>
<gene>
    <name evidence="10" type="primary">hflX</name>
    <name evidence="10" type="ORF">HMPREF9013_0110</name>
</gene>
<dbReference type="Gene3D" id="3.40.50.300">
    <property type="entry name" value="P-loop containing nucleotide triphosphate hydrolases"/>
    <property type="match status" value="1"/>
</dbReference>
<feature type="binding site" evidence="5">
    <location>
        <begin position="251"/>
        <end position="254"/>
    </location>
    <ligand>
        <name>GTP</name>
        <dbReference type="ChEBI" id="CHEBI:37565"/>
    </ligand>
</feature>
<dbReference type="PANTHER" id="PTHR10229">
    <property type="entry name" value="GTP-BINDING PROTEIN HFLX"/>
    <property type="match status" value="1"/>
</dbReference>
<feature type="coiled-coil region" evidence="7">
    <location>
        <begin position="159"/>
        <end position="186"/>
    </location>
</feature>
<dbReference type="OrthoDB" id="9812272at2"/>
<evidence type="ECO:0000256" key="2">
    <source>
        <dbReference type="ARBA" id="ARBA00022741"/>
    </source>
</evidence>
<dbReference type="STRING" id="679192.HMPREF9013_0110"/>
<dbReference type="RefSeq" id="WP_006626860.1">
    <property type="nucleotide sequence ID" value="NZ_ADFR01000003.1"/>
</dbReference>
<dbReference type="InterPro" id="IPR030394">
    <property type="entry name" value="G_HFLX_dom"/>
</dbReference>
<evidence type="ECO:0000259" key="9">
    <source>
        <dbReference type="PROSITE" id="PS51705"/>
    </source>
</evidence>
<dbReference type="eggNOG" id="COG2262">
    <property type="taxonomic scope" value="Bacteria"/>
</dbReference>
<keyword evidence="1 6" id="KW-0479">Metal-binding</keyword>
<dbReference type="Gene3D" id="3.40.50.11060">
    <property type="entry name" value="GTPase HflX, N-terminal domain"/>
    <property type="match status" value="1"/>
</dbReference>
<dbReference type="InterPro" id="IPR032305">
    <property type="entry name" value="GTP-bd_M"/>
</dbReference>
<dbReference type="InterPro" id="IPR025121">
    <property type="entry name" value="GTPase_HflX_N"/>
</dbReference>
<evidence type="ECO:0000256" key="1">
    <source>
        <dbReference type="ARBA" id="ARBA00022723"/>
    </source>
</evidence>
<feature type="region of interest" description="Disordered" evidence="8">
    <location>
        <begin position="133"/>
        <end position="156"/>
    </location>
</feature>
<dbReference type="NCBIfam" id="TIGR03156">
    <property type="entry name" value="GTP_HflX"/>
    <property type="match status" value="1"/>
</dbReference>
<feature type="domain" description="Hflx-type G" evidence="9">
    <location>
        <begin position="193"/>
        <end position="354"/>
    </location>
</feature>
<keyword evidence="7" id="KW-0175">Coiled coil</keyword>
<evidence type="ECO:0000256" key="8">
    <source>
        <dbReference type="SAM" id="MobiDB-lite"/>
    </source>
</evidence>
<comment type="caution">
    <text evidence="10">The sequence shown here is derived from an EMBL/GenBank/DDBJ whole genome shotgun (WGS) entry which is preliminary data.</text>
</comment>
<keyword evidence="2 5" id="KW-0547">Nucleotide-binding</keyword>
<comment type="cofactor">
    <cofactor evidence="6">
        <name>Mg(2+)</name>
        <dbReference type="ChEBI" id="CHEBI:18420"/>
    </cofactor>
</comment>
<feature type="binding site" evidence="5">
    <location>
        <begin position="332"/>
        <end position="334"/>
    </location>
    <ligand>
        <name>GTP</name>
        <dbReference type="ChEBI" id="CHEBI:37565"/>
    </ligand>
</feature>
<dbReference type="CDD" id="cd01878">
    <property type="entry name" value="HflX"/>
    <property type="match status" value="1"/>
</dbReference>
<dbReference type="PRINTS" id="PR00326">
    <property type="entry name" value="GTP1OBG"/>
</dbReference>
<sequence length="412" mass="46716">MKRCYVVGVEIKGSSDQEIIQECVALCQACEYEVVKTFIQKLKSRDPKMVYRSGKIQELKEWLIADEVETVVFYHEISVSASRRLSEELGVEVLDRTAVILDIFSQRARSKQSKIQTELARLSYALPKELASLEQESDHQRGGGTITRGSGEQRSEQIVRKYARRKHVLQEELKLVEKQRQQDEKRRAKTLYPRVGLVGYTNAGKSSLLNAILAYTRQNGQPVMVRDRVFETLDTAVRLVEYKGFAFYLYDTVGFVSNLPKTLIDAFFSTLESAKQADVLIHVVDGSDPLSFEKQEATKSVLVKIGAHPKQSLLVHTKKDLVSSFEDGLWVSSYTQEGIGELLDQLIGLLFPKEVQFTCLLPYDKMALFDRLSSLAHLQIVGQEETGLILKVAGDVDHLRPLKPYEIIRKDI</sequence>
<dbReference type="InterPro" id="IPR016496">
    <property type="entry name" value="GTPase_HflX"/>
</dbReference>
<dbReference type="InterPro" id="IPR006073">
    <property type="entry name" value="GTP-bd"/>
</dbReference>
<dbReference type="Proteomes" id="UP000005017">
    <property type="component" value="Unassembled WGS sequence"/>
</dbReference>
<dbReference type="Gene3D" id="6.10.250.2860">
    <property type="match status" value="1"/>
</dbReference>
<dbReference type="PANTHER" id="PTHR10229:SF0">
    <property type="entry name" value="GTP-BINDING PROTEIN 6-RELATED"/>
    <property type="match status" value="1"/>
</dbReference>